<keyword evidence="4" id="KW-1185">Reference proteome</keyword>
<feature type="compositionally biased region" description="Low complexity" evidence="1">
    <location>
        <begin position="64"/>
        <end position="81"/>
    </location>
</feature>
<dbReference type="NCBIfam" id="NF041024">
    <property type="entry name" value="acVLRF1_NCBI"/>
    <property type="match status" value="1"/>
</dbReference>
<dbReference type="InterPro" id="IPR040783">
    <property type="entry name" value="VLRF1"/>
</dbReference>
<dbReference type="Proteomes" id="UP000317303">
    <property type="component" value="Unassembled WGS sequence"/>
</dbReference>
<feature type="domain" description="Actinobacteria/chloroflexi VLRF1 release factor" evidence="2">
    <location>
        <begin position="107"/>
        <end position="238"/>
    </location>
</feature>
<feature type="region of interest" description="Disordered" evidence="1">
    <location>
        <begin position="59"/>
        <end position="86"/>
    </location>
</feature>
<dbReference type="OrthoDB" id="3728778at2"/>
<dbReference type="SUPFAM" id="SSF53137">
    <property type="entry name" value="Translational machinery components"/>
    <property type="match status" value="1"/>
</dbReference>
<dbReference type="Pfam" id="PF18859">
    <property type="entry name" value="acVLRF1"/>
    <property type="match status" value="1"/>
</dbReference>
<protein>
    <recommendedName>
        <fullName evidence="2">Actinobacteria/chloroflexi VLRF1 release factor domain-containing protein</fullName>
    </recommendedName>
</protein>
<sequence>MARVRQVSGGGKAVEVEPERLARWFARFAERGGGVTTTTLTATSVTVTAADGTTATVEVPFPPLTTATPTTTTTADNSAATDRPGGEVARVPGLAVEPLVEHVTAPRTIGLLLVRLGAHSVGVAEGGEVVVSRTDRHLVHGRSAAGGWSQQRFARRRAGQARSALRAAADDAVEVLGSRLSALDGVVLGGDRRALDELREDTRLADVFALASPRVLDVGEPRRTVLDEAARRARAVEVLIR</sequence>
<evidence type="ECO:0000313" key="4">
    <source>
        <dbReference type="Proteomes" id="UP000317303"/>
    </source>
</evidence>
<dbReference type="InterPro" id="IPR042226">
    <property type="entry name" value="eFR1_2_sf"/>
</dbReference>
<dbReference type="AlphaFoldDB" id="A0A660C840"/>
<accession>A0A660C840</accession>
<comment type="caution">
    <text evidence="3">The sequence shown here is derived from an EMBL/GenBank/DDBJ whole genome shotgun (WGS) entry which is preliminary data.</text>
</comment>
<reference evidence="3 4" key="1">
    <citation type="submission" date="2019-07" db="EMBL/GenBank/DDBJ databases">
        <title>R&amp;d 2014.</title>
        <authorList>
            <person name="Klenk H.-P."/>
        </authorList>
    </citation>
    <scope>NUCLEOTIDE SEQUENCE [LARGE SCALE GENOMIC DNA]</scope>
    <source>
        <strain evidence="3 4">DSM 43194</strain>
    </source>
</reference>
<proteinExistence type="predicted"/>
<dbReference type="EMBL" id="VLJV01000001">
    <property type="protein sequence ID" value="TWH19506.1"/>
    <property type="molecule type" value="Genomic_DNA"/>
</dbReference>
<gene>
    <name evidence="3" type="ORF">JD82_01333</name>
</gene>
<evidence type="ECO:0000259" key="2">
    <source>
        <dbReference type="Pfam" id="PF18859"/>
    </source>
</evidence>
<evidence type="ECO:0000256" key="1">
    <source>
        <dbReference type="SAM" id="MobiDB-lite"/>
    </source>
</evidence>
<dbReference type="RefSeq" id="WP_030530552.1">
    <property type="nucleotide sequence ID" value="NZ_JOIJ01000002.1"/>
</dbReference>
<organism evidence="3 4">
    <name type="scientific">Prauserella rugosa</name>
    <dbReference type="NCBI Taxonomy" id="43354"/>
    <lineage>
        <taxon>Bacteria</taxon>
        <taxon>Bacillati</taxon>
        <taxon>Actinomycetota</taxon>
        <taxon>Actinomycetes</taxon>
        <taxon>Pseudonocardiales</taxon>
        <taxon>Pseudonocardiaceae</taxon>
        <taxon>Prauserella</taxon>
    </lineage>
</organism>
<name>A0A660C840_9PSEU</name>
<evidence type="ECO:0000313" key="3">
    <source>
        <dbReference type="EMBL" id="TWH19506.1"/>
    </source>
</evidence>
<dbReference type="Gene3D" id="3.30.420.60">
    <property type="entry name" value="eRF1 domain 2"/>
    <property type="match status" value="1"/>
</dbReference>